<protein>
    <submittedName>
        <fullName evidence="2">Predicted metalloprotease</fullName>
    </submittedName>
</protein>
<keyword evidence="2" id="KW-0378">Hydrolase</keyword>
<proteinExistence type="predicted"/>
<dbReference type="GO" id="GO:0006508">
    <property type="term" value="P:proteolysis"/>
    <property type="evidence" value="ECO:0007669"/>
    <property type="project" value="UniProtKB-KW"/>
</dbReference>
<keyword evidence="2" id="KW-0645">Protease</keyword>
<feature type="signal peptide" evidence="1">
    <location>
        <begin position="1"/>
        <end position="20"/>
    </location>
</feature>
<name>A0A1I6ZCX5_9ACTN</name>
<dbReference type="OrthoDB" id="5168289at2"/>
<evidence type="ECO:0000313" key="2">
    <source>
        <dbReference type="EMBL" id="SFT60566.1"/>
    </source>
</evidence>
<gene>
    <name evidence="2" type="ORF">SAMN05660657_01813</name>
</gene>
<feature type="chain" id="PRO_5039157058" evidence="1">
    <location>
        <begin position="21"/>
        <end position="461"/>
    </location>
</feature>
<accession>A0A1I6ZCX5</accession>
<reference evidence="3" key="1">
    <citation type="submission" date="2016-10" db="EMBL/GenBank/DDBJ databases">
        <authorList>
            <person name="Varghese N."/>
            <person name="Submissions S."/>
        </authorList>
    </citation>
    <scope>NUCLEOTIDE SEQUENCE [LARGE SCALE GENOMIC DNA]</scope>
    <source>
        <strain evidence="3">DSM 46136</strain>
    </source>
</reference>
<dbReference type="RefSeq" id="WP_093579097.1">
    <property type="nucleotide sequence ID" value="NZ_FPBA01000005.1"/>
</dbReference>
<dbReference type="Proteomes" id="UP000199546">
    <property type="component" value="Unassembled WGS sequence"/>
</dbReference>
<dbReference type="SUPFAM" id="SSF55486">
    <property type="entry name" value="Metalloproteases ('zincins'), catalytic domain"/>
    <property type="match status" value="1"/>
</dbReference>
<keyword evidence="1" id="KW-0732">Signal</keyword>
<dbReference type="STRING" id="1296565.SAMN05660657_01813"/>
<dbReference type="AlphaFoldDB" id="A0A1I6ZCX5"/>
<dbReference type="EMBL" id="FPBA01000005">
    <property type="protein sequence ID" value="SFT60566.1"/>
    <property type="molecule type" value="Genomic_DNA"/>
</dbReference>
<organism evidence="2 3">
    <name type="scientific">Geodermatophilus amargosae</name>
    <dbReference type="NCBI Taxonomy" id="1296565"/>
    <lineage>
        <taxon>Bacteria</taxon>
        <taxon>Bacillati</taxon>
        <taxon>Actinomycetota</taxon>
        <taxon>Actinomycetes</taxon>
        <taxon>Geodermatophilales</taxon>
        <taxon>Geodermatophilaceae</taxon>
        <taxon>Geodermatophilus</taxon>
    </lineage>
</organism>
<evidence type="ECO:0000313" key="3">
    <source>
        <dbReference type="Proteomes" id="UP000199546"/>
    </source>
</evidence>
<keyword evidence="3" id="KW-1185">Reference proteome</keyword>
<dbReference type="GO" id="GO:0008237">
    <property type="term" value="F:metallopeptidase activity"/>
    <property type="evidence" value="ECO:0007669"/>
    <property type="project" value="UniProtKB-KW"/>
</dbReference>
<sequence>MPTPAAVRALAGLLAAGLLAGGCTTVVAGAAAPAGTMPTDATDAEVEIHLAEEGDPTDRVARNALADVLAYWEETYPQEFSGTFRPLSGGFWSIDPDETDPADLPGGACFADDVDELADNAYYCGEDDVVVYDRAWMAGLVRDYGPFIVAEIMAHEVGHAVQARAGLDDPSIVSETQAECFAGAWTKWVVTGHSEHVTVRPKELDPSLLGYLYFGDAVGSSPDAEDAHGSLFDQLSAFQEGYADGPSACTAFDESRVYTAQEAGRGPGRGGGSYRAVVDGADDVLAGFWDQALARGFPGTAPLGGSLSAPHVRAADGSGMVCSGEGAELDLQYCPEDGSVRYDASDLLEPVYDDVGDFAVTTLLGLPYAMAVREQRGLSVDDPEAVTSAVCATGWLAREAHLGRLDGARLDISPGDVDEAAVVLLQYATEPTVVPDSGLSGFELVDSFRQGFVDGGGACGL</sequence>
<evidence type="ECO:0000256" key="1">
    <source>
        <dbReference type="SAM" id="SignalP"/>
    </source>
</evidence>
<keyword evidence="2" id="KW-0482">Metalloprotease</keyword>